<dbReference type="Proteomes" id="UP000194003">
    <property type="component" value="Unassembled WGS sequence"/>
</dbReference>
<dbReference type="PANTHER" id="PTHR35024">
    <property type="entry name" value="HYPOTHETICAL CYTOSOLIC PROTEIN"/>
    <property type="match status" value="1"/>
</dbReference>
<name>A0A1Y2K8X5_9PROT</name>
<dbReference type="RefSeq" id="WP_241893433.1">
    <property type="nucleotide sequence ID" value="NZ_LVJN01000018.1"/>
</dbReference>
<dbReference type="PANTHER" id="PTHR35024:SF4">
    <property type="entry name" value="POLYMER-FORMING CYTOSKELETAL PROTEIN"/>
    <property type="match status" value="1"/>
</dbReference>
<dbReference type="STRING" id="1434232.MAIT1_03288"/>
<evidence type="ECO:0000256" key="1">
    <source>
        <dbReference type="ARBA" id="ARBA00044755"/>
    </source>
</evidence>
<protein>
    <submittedName>
        <fullName evidence="3">Putative Integral membrane protein CcmA involved in cell shape determination</fullName>
    </submittedName>
</protein>
<comment type="similarity">
    <text evidence="1">Belongs to the bactofilin family.</text>
</comment>
<proteinExistence type="inferred from homology"/>
<comment type="caution">
    <text evidence="3">The sequence shown here is derived from an EMBL/GenBank/DDBJ whole genome shotgun (WGS) entry which is preliminary data.</text>
</comment>
<accession>A0A1Y2K8X5</accession>
<keyword evidence="4" id="KW-1185">Reference proteome</keyword>
<organism evidence="3 4">
    <name type="scientific">Magnetofaba australis IT-1</name>
    <dbReference type="NCBI Taxonomy" id="1434232"/>
    <lineage>
        <taxon>Bacteria</taxon>
        <taxon>Pseudomonadati</taxon>
        <taxon>Pseudomonadota</taxon>
        <taxon>Magnetococcia</taxon>
        <taxon>Magnetococcales</taxon>
        <taxon>Magnetococcaceae</taxon>
        <taxon>Magnetofaba</taxon>
    </lineage>
</organism>
<dbReference type="Pfam" id="PF04519">
    <property type="entry name" value="Bactofilin"/>
    <property type="match status" value="1"/>
</dbReference>
<dbReference type="EMBL" id="LVJN01000018">
    <property type="protein sequence ID" value="OSM05136.1"/>
    <property type="molecule type" value="Genomic_DNA"/>
</dbReference>
<gene>
    <name evidence="3" type="ORF">MAIT1_03288</name>
</gene>
<dbReference type="AlphaFoldDB" id="A0A1Y2K8X5"/>
<sequence length="125" mass="13042">MDGEFKGSIESDSLITIGKPGVVEGEINAQKLIVTGRFHGVANCEEIEILSSGQVSGEIYSKVLVIERGSLFEGKSRLKGAETVAATAKPSNVVDAPKNAAKDAKSNVAPLSTPSHLPEPKPQTA</sequence>
<evidence type="ECO:0000313" key="3">
    <source>
        <dbReference type="EMBL" id="OSM05136.1"/>
    </source>
</evidence>
<reference evidence="3 4" key="1">
    <citation type="journal article" date="2016" name="BMC Genomics">
        <title>Combined genomic and structural analyses of a cultured magnetotactic bacterium reveals its niche adaptation to a dynamic environment.</title>
        <authorList>
            <person name="Araujo A.C."/>
            <person name="Morillo V."/>
            <person name="Cypriano J."/>
            <person name="Teixeira L.C."/>
            <person name="Leao P."/>
            <person name="Lyra S."/>
            <person name="Almeida L.G."/>
            <person name="Bazylinski D.A."/>
            <person name="Vasconcellos A.T."/>
            <person name="Abreu F."/>
            <person name="Lins U."/>
        </authorList>
    </citation>
    <scope>NUCLEOTIDE SEQUENCE [LARGE SCALE GENOMIC DNA]</scope>
    <source>
        <strain evidence="3 4">IT-1</strain>
    </source>
</reference>
<feature type="region of interest" description="Disordered" evidence="2">
    <location>
        <begin position="89"/>
        <end position="125"/>
    </location>
</feature>
<evidence type="ECO:0000256" key="2">
    <source>
        <dbReference type="SAM" id="MobiDB-lite"/>
    </source>
</evidence>
<dbReference type="InterPro" id="IPR007607">
    <property type="entry name" value="BacA/B"/>
</dbReference>
<evidence type="ECO:0000313" key="4">
    <source>
        <dbReference type="Proteomes" id="UP000194003"/>
    </source>
</evidence>